<reference evidence="4" key="2">
    <citation type="submission" date="2023-11" db="UniProtKB">
        <authorList>
            <consortium name="WormBaseParasite"/>
        </authorList>
    </citation>
    <scope>IDENTIFICATION</scope>
</reference>
<dbReference type="WBParaSite" id="SRDH1_66400.2">
    <property type="protein sequence ID" value="SRDH1_66400.2"/>
    <property type="gene ID" value="SRDH1_66400"/>
</dbReference>
<organism evidence="3 4">
    <name type="scientific">Schistosoma rodhaini</name>
    <dbReference type="NCBI Taxonomy" id="6188"/>
    <lineage>
        <taxon>Eukaryota</taxon>
        <taxon>Metazoa</taxon>
        <taxon>Spiralia</taxon>
        <taxon>Lophotrochozoa</taxon>
        <taxon>Platyhelminthes</taxon>
        <taxon>Trematoda</taxon>
        <taxon>Digenea</taxon>
        <taxon>Strigeidida</taxon>
        <taxon>Schistosomatoidea</taxon>
        <taxon>Schistosomatidae</taxon>
        <taxon>Schistosoma</taxon>
    </lineage>
</organism>
<dbReference type="Proteomes" id="UP000050792">
    <property type="component" value="Unassembled WGS sequence"/>
</dbReference>
<keyword evidence="3" id="KW-1185">Reference proteome</keyword>
<keyword evidence="2" id="KW-0812">Transmembrane</keyword>
<sequence length="374" mass="43170">MFTDVWTTIELFRRSFSFICLLDCFRYFILWSKLLLVLSSEPPHKDESMMNKTVWESKISEALKSSKISYSEYFDPVENVNSSVVVDYIERDESRSYLKIFFYVQRKNVFQPSPSIVYQLNQIPGDWLAIYLGMPIIERPKVYDIGAYEKEDDFIWIIGIVAICFLGILLICWCFIFLYTFFLQATAMANWLPRPMISNSKQIFYKTEKSQREFKEKKDSQVQTEDQEFSQPKTSKAEKSLQNKSVCDRTMLDSDLSEARLSTVSEISLEESVNPTVSELNESVVPLSETQVLLPDEEDGIINQQLNGIKVNTKNLKNEVIEENEGDLLQASEIDKTLTFGSFDNVIPFVMSVPPRPEAIKLANLLNSQKITET</sequence>
<proteinExistence type="predicted"/>
<evidence type="ECO:0000313" key="4">
    <source>
        <dbReference type="WBParaSite" id="SRDH1_66400.2"/>
    </source>
</evidence>
<name>A0AA85FXY1_9TREM</name>
<protein>
    <submittedName>
        <fullName evidence="4">Uncharacterized protein</fullName>
    </submittedName>
</protein>
<feature type="transmembrane region" description="Helical" evidence="2">
    <location>
        <begin position="154"/>
        <end position="182"/>
    </location>
</feature>
<keyword evidence="2" id="KW-0472">Membrane</keyword>
<evidence type="ECO:0000313" key="3">
    <source>
        <dbReference type="Proteomes" id="UP000050792"/>
    </source>
</evidence>
<evidence type="ECO:0000256" key="1">
    <source>
        <dbReference type="SAM" id="MobiDB-lite"/>
    </source>
</evidence>
<dbReference type="AlphaFoldDB" id="A0AA85FXY1"/>
<reference evidence="3" key="1">
    <citation type="submission" date="2022-06" db="EMBL/GenBank/DDBJ databases">
        <authorList>
            <person name="Berger JAMES D."/>
            <person name="Berger JAMES D."/>
        </authorList>
    </citation>
    <scope>NUCLEOTIDE SEQUENCE [LARGE SCALE GENOMIC DNA]</scope>
</reference>
<accession>A0AA85FXY1</accession>
<feature type="compositionally biased region" description="Polar residues" evidence="1">
    <location>
        <begin position="221"/>
        <end position="234"/>
    </location>
</feature>
<evidence type="ECO:0000256" key="2">
    <source>
        <dbReference type="SAM" id="Phobius"/>
    </source>
</evidence>
<feature type="region of interest" description="Disordered" evidence="1">
    <location>
        <begin position="215"/>
        <end position="242"/>
    </location>
</feature>
<keyword evidence="2" id="KW-1133">Transmembrane helix</keyword>